<gene>
    <name evidence="1" type="ORF">PAC_14748</name>
</gene>
<organism evidence="1 2">
    <name type="scientific">Phialocephala subalpina</name>
    <dbReference type="NCBI Taxonomy" id="576137"/>
    <lineage>
        <taxon>Eukaryota</taxon>
        <taxon>Fungi</taxon>
        <taxon>Dikarya</taxon>
        <taxon>Ascomycota</taxon>
        <taxon>Pezizomycotina</taxon>
        <taxon>Leotiomycetes</taxon>
        <taxon>Helotiales</taxon>
        <taxon>Mollisiaceae</taxon>
        <taxon>Phialocephala</taxon>
        <taxon>Phialocephala fortinii species complex</taxon>
    </lineage>
</organism>
<protein>
    <submittedName>
        <fullName evidence="1">Uncharacterized protein</fullName>
    </submittedName>
</protein>
<evidence type="ECO:0000313" key="2">
    <source>
        <dbReference type="Proteomes" id="UP000184330"/>
    </source>
</evidence>
<sequence length="114" mass="11945">MFIQLLPLLDQAIQTLENSGGVGVGSQVVLDLITICTELAPTGALLDQTPASETLSSLMICIERISGGDDDILETFLRAVDGNGKANLLSFCDIAAAPLTGDIRALRLSNKSVD</sequence>
<proteinExistence type="predicted"/>
<evidence type="ECO:0000313" key="1">
    <source>
        <dbReference type="EMBL" id="CZR64849.1"/>
    </source>
</evidence>
<dbReference type="AlphaFoldDB" id="A0A1L7XIH1"/>
<name>A0A1L7XIH1_9HELO</name>
<keyword evidence="2" id="KW-1185">Reference proteome</keyword>
<dbReference type="OrthoDB" id="10540512at2759"/>
<reference evidence="1 2" key="1">
    <citation type="submission" date="2016-03" db="EMBL/GenBank/DDBJ databases">
        <authorList>
            <person name="Ploux O."/>
        </authorList>
    </citation>
    <scope>NUCLEOTIDE SEQUENCE [LARGE SCALE GENOMIC DNA]</scope>
    <source>
        <strain evidence="1 2">UAMH 11012</strain>
    </source>
</reference>
<dbReference type="EMBL" id="FJOG01000028">
    <property type="protein sequence ID" value="CZR64849.1"/>
    <property type="molecule type" value="Genomic_DNA"/>
</dbReference>
<dbReference type="Proteomes" id="UP000184330">
    <property type="component" value="Unassembled WGS sequence"/>
</dbReference>
<accession>A0A1L7XIH1</accession>